<keyword evidence="5" id="KW-0573">Peptidoglycan synthesis</keyword>
<evidence type="ECO:0000256" key="7">
    <source>
        <dbReference type="PIRSR" id="PIRSR618044-1"/>
    </source>
</evidence>
<reference evidence="13 14" key="1">
    <citation type="submission" date="2019-03" db="EMBL/GenBank/DDBJ databases">
        <title>Genomic Encyclopedia of Type Strains, Phase IV (KMG-IV): sequencing the most valuable type-strain genomes for metagenomic binning, comparative biology and taxonomic classification.</title>
        <authorList>
            <person name="Goeker M."/>
        </authorList>
    </citation>
    <scope>NUCLEOTIDE SEQUENCE [LARGE SCALE GENOMIC DNA]</scope>
    <source>
        <strain evidence="13 14">DSM 7445</strain>
    </source>
</reference>
<name>A0A4R3HXN8_PAULE</name>
<evidence type="ECO:0000256" key="8">
    <source>
        <dbReference type="PIRSR" id="PIRSR618044-2"/>
    </source>
</evidence>
<keyword evidence="3" id="KW-0378">Hydrolase</keyword>
<dbReference type="GO" id="GO:0006508">
    <property type="term" value="P:proteolysis"/>
    <property type="evidence" value="ECO:0007669"/>
    <property type="project" value="InterPro"/>
</dbReference>
<dbReference type="GO" id="GO:0008360">
    <property type="term" value="P:regulation of cell shape"/>
    <property type="evidence" value="ECO:0007669"/>
    <property type="project" value="UniProtKB-KW"/>
</dbReference>
<evidence type="ECO:0000313" key="14">
    <source>
        <dbReference type="Proteomes" id="UP000295382"/>
    </source>
</evidence>
<evidence type="ECO:0000256" key="11">
    <source>
        <dbReference type="SAM" id="SignalP"/>
    </source>
</evidence>
<dbReference type="Pfam" id="PF00768">
    <property type="entry name" value="Peptidase_S11"/>
    <property type="match status" value="1"/>
</dbReference>
<dbReference type="RefSeq" id="WP_132258680.1">
    <property type="nucleotide sequence ID" value="NZ_SLZQ01000005.1"/>
</dbReference>
<feature type="binding site" evidence="8">
    <location>
        <position position="317"/>
    </location>
    <ligand>
        <name>substrate</name>
    </ligand>
</feature>
<dbReference type="PRINTS" id="PR00725">
    <property type="entry name" value="DADACBPTASE1"/>
</dbReference>
<comment type="similarity">
    <text evidence="1 9">Belongs to the peptidase S11 family.</text>
</comment>
<feature type="active site" description="Proton acceptor" evidence="7">
    <location>
        <position position="158"/>
    </location>
</feature>
<sequence>MYSLYRHGLVALLLLLHVFCFSSHASAKAPAKPDASSSSSLKHKQRAIKKKATPNKRVTKAKPTKRQLAARSSPRKSAQRAKRVRRNSVEAVARAASGKKYVLSQNSQSLAAAKGSLLDSEASIPLTASSALVFDATTSHVLYEKNATEVVPIASITKLMTALVVLDEQQPLDEVLTVTSDDIDRIKHTSSRLAVGSKLTRANMLHIALMSSENRAASALGRHYPGGLKNFVAAMNAKAQSLGMADTHYVEPTGLSSSNVSSARDLAKLVLEAQKYPLIQQYSTNREFEVEPGGHSLQYRNSNRLIANPQWEIVLQKTGYISEAGRCMVMYTVIEERELIMVILNARGKFARAADASHIRHWLVERKLPMM</sequence>
<dbReference type="Gene3D" id="3.40.710.10">
    <property type="entry name" value="DD-peptidase/beta-lactamase superfamily"/>
    <property type="match status" value="1"/>
</dbReference>
<feature type="region of interest" description="Disordered" evidence="10">
    <location>
        <begin position="28"/>
        <end position="88"/>
    </location>
</feature>
<gene>
    <name evidence="13" type="ORF">EDC30_105187</name>
</gene>
<accession>A0A4R3HXN8</accession>
<evidence type="ECO:0000313" key="13">
    <source>
        <dbReference type="EMBL" id="TCS36965.1"/>
    </source>
</evidence>
<feature type="compositionally biased region" description="Basic residues" evidence="10">
    <location>
        <begin position="41"/>
        <end position="65"/>
    </location>
</feature>
<dbReference type="PANTHER" id="PTHR21581">
    <property type="entry name" value="D-ALANYL-D-ALANINE CARBOXYPEPTIDASE"/>
    <property type="match status" value="1"/>
</dbReference>
<keyword evidence="2 11" id="KW-0732">Signal</keyword>
<dbReference type="GO" id="GO:0009252">
    <property type="term" value="P:peptidoglycan biosynthetic process"/>
    <property type="evidence" value="ECO:0007669"/>
    <property type="project" value="UniProtKB-KW"/>
</dbReference>
<dbReference type="GO" id="GO:0071555">
    <property type="term" value="P:cell wall organization"/>
    <property type="evidence" value="ECO:0007669"/>
    <property type="project" value="UniProtKB-KW"/>
</dbReference>
<keyword evidence="14" id="KW-1185">Reference proteome</keyword>
<feature type="chain" id="PRO_5020213363" evidence="11">
    <location>
        <begin position="28"/>
        <end position="371"/>
    </location>
</feature>
<dbReference type="InterPro" id="IPR012338">
    <property type="entry name" value="Beta-lactam/transpept-like"/>
</dbReference>
<evidence type="ECO:0000256" key="2">
    <source>
        <dbReference type="ARBA" id="ARBA00022729"/>
    </source>
</evidence>
<evidence type="ECO:0000256" key="10">
    <source>
        <dbReference type="SAM" id="MobiDB-lite"/>
    </source>
</evidence>
<dbReference type="SUPFAM" id="SSF56601">
    <property type="entry name" value="beta-lactamase/transpeptidase-like"/>
    <property type="match status" value="1"/>
</dbReference>
<dbReference type="InterPro" id="IPR018044">
    <property type="entry name" value="Peptidase_S11"/>
</dbReference>
<evidence type="ECO:0000256" key="5">
    <source>
        <dbReference type="ARBA" id="ARBA00022984"/>
    </source>
</evidence>
<dbReference type="InterPro" id="IPR001967">
    <property type="entry name" value="Peptidase_S11_N"/>
</dbReference>
<feature type="compositionally biased region" description="Low complexity" evidence="10">
    <location>
        <begin position="28"/>
        <end position="40"/>
    </location>
</feature>
<dbReference type="AlphaFoldDB" id="A0A4R3HXN8"/>
<feature type="compositionally biased region" description="Basic residues" evidence="10">
    <location>
        <begin position="73"/>
        <end position="86"/>
    </location>
</feature>
<dbReference type="GO" id="GO:0009002">
    <property type="term" value="F:serine-type D-Ala-D-Ala carboxypeptidase activity"/>
    <property type="evidence" value="ECO:0007669"/>
    <property type="project" value="InterPro"/>
</dbReference>
<feature type="signal peptide" evidence="11">
    <location>
        <begin position="1"/>
        <end position="27"/>
    </location>
</feature>
<evidence type="ECO:0000256" key="6">
    <source>
        <dbReference type="ARBA" id="ARBA00023316"/>
    </source>
</evidence>
<protein>
    <submittedName>
        <fullName evidence="13">Murein-DD-endopeptidase</fullName>
    </submittedName>
</protein>
<feature type="active site" description="Acyl-ester intermediate" evidence="7">
    <location>
        <position position="155"/>
    </location>
</feature>
<evidence type="ECO:0000256" key="3">
    <source>
        <dbReference type="ARBA" id="ARBA00022801"/>
    </source>
</evidence>
<organism evidence="13 14">
    <name type="scientific">Paucimonas lemoignei</name>
    <name type="common">Pseudomonas lemoignei</name>
    <dbReference type="NCBI Taxonomy" id="29443"/>
    <lineage>
        <taxon>Bacteria</taxon>
        <taxon>Pseudomonadati</taxon>
        <taxon>Pseudomonadota</taxon>
        <taxon>Betaproteobacteria</taxon>
        <taxon>Burkholderiales</taxon>
        <taxon>Burkholderiaceae</taxon>
        <taxon>Paucimonas</taxon>
    </lineage>
</organism>
<evidence type="ECO:0000256" key="1">
    <source>
        <dbReference type="ARBA" id="ARBA00007164"/>
    </source>
</evidence>
<dbReference type="OrthoDB" id="5688590at2"/>
<keyword evidence="6" id="KW-0961">Cell wall biogenesis/degradation</keyword>
<dbReference type="EMBL" id="SLZQ01000005">
    <property type="protein sequence ID" value="TCS36965.1"/>
    <property type="molecule type" value="Genomic_DNA"/>
</dbReference>
<keyword evidence="4" id="KW-0133">Cell shape</keyword>
<comment type="caution">
    <text evidence="13">The sequence shown here is derived from an EMBL/GenBank/DDBJ whole genome shotgun (WGS) entry which is preliminary data.</text>
</comment>
<feature type="domain" description="Peptidase S11 D-alanyl-D-alanine carboxypeptidase A N-terminal" evidence="12">
    <location>
        <begin position="125"/>
        <end position="347"/>
    </location>
</feature>
<evidence type="ECO:0000256" key="9">
    <source>
        <dbReference type="RuleBase" id="RU004016"/>
    </source>
</evidence>
<dbReference type="PANTHER" id="PTHR21581:SF26">
    <property type="entry name" value="D-ALANYL-D-ALANINE ENDOPEPTIDASE"/>
    <property type="match status" value="1"/>
</dbReference>
<dbReference type="Proteomes" id="UP000295382">
    <property type="component" value="Unassembled WGS sequence"/>
</dbReference>
<proteinExistence type="inferred from homology"/>
<evidence type="ECO:0000256" key="4">
    <source>
        <dbReference type="ARBA" id="ARBA00022960"/>
    </source>
</evidence>
<evidence type="ECO:0000259" key="12">
    <source>
        <dbReference type="Pfam" id="PF00768"/>
    </source>
</evidence>
<dbReference type="NCBIfam" id="NF008668">
    <property type="entry name" value="PRK11669.1"/>
    <property type="match status" value="1"/>
</dbReference>
<feature type="active site" evidence="7">
    <location>
        <position position="212"/>
    </location>
</feature>